<evidence type="ECO:0000313" key="4">
    <source>
        <dbReference type="Proteomes" id="UP000027195"/>
    </source>
</evidence>
<dbReference type="PANTHER" id="PTHR11960">
    <property type="entry name" value="EUKARYOTIC TRANSLATION INITIATION FACTOR 4E RELATED"/>
    <property type="match status" value="1"/>
</dbReference>
<dbReference type="STRING" id="930990.A0A067MTQ6"/>
<keyword evidence="4" id="KW-1185">Reference proteome</keyword>
<proteinExistence type="inferred from homology"/>
<protein>
    <recommendedName>
        <fullName evidence="5">Translation initiation factor eIF4e</fullName>
    </recommendedName>
</protein>
<dbReference type="GO" id="GO:0000340">
    <property type="term" value="F:RNA 7-methylguanosine cap binding"/>
    <property type="evidence" value="ECO:0007669"/>
    <property type="project" value="TreeGrafter"/>
</dbReference>
<dbReference type="InterPro" id="IPR023398">
    <property type="entry name" value="TIF_eIF4e-like"/>
</dbReference>
<dbReference type="Pfam" id="PF01652">
    <property type="entry name" value="IF4E"/>
    <property type="match status" value="1"/>
</dbReference>
<accession>A0A067MTQ6</accession>
<dbReference type="EMBL" id="KL198020">
    <property type="protein sequence ID" value="KDQ18979.1"/>
    <property type="molecule type" value="Genomic_DNA"/>
</dbReference>
<keyword evidence="1" id="KW-0694">RNA-binding</keyword>
<dbReference type="SUPFAM" id="SSF55418">
    <property type="entry name" value="eIF4e-like"/>
    <property type="match status" value="1"/>
</dbReference>
<feature type="compositionally biased region" description="Gly residues" evidence="2">
    <location>
        <begin position="37"/>
        <end position="63"/>
    </location>
</feature>
<dbReference type="PANTHER" id="PTHR11960:SF18">
    <property type="entry name" value="EUKARYOTIC TRANSLATION INITIATION FACTOR 4E HOMOLOGOUS PROTEIN, ISOFORM B"/>
    <property type="match status" value="1"/>
</dbReference>
<evidence type="ECO:0000256" key="1">
    <source>
        <dbReference type="RuleBase" id="RU004374"/>
    </source>
</evidence>
<evidence type="ECO:0000313" key="3">
    <source>
        <dbReference type="EMBL" id="KDQ18979.1"/>
    </source>
</evidence>
<evidence type="ECO:0008006" key="5">
    <source>
        <dbReference type="Google" id="ProtNLM"/>
    </source>
</evidence>
<feature type="compositionally biased region" description="Low complexity" evidence="2">
    <location>
        <begin position="19"/>
        <end position="36"/>
    </location>
</feature>
<sequence length="316" mass="33733">MTSNSHTYFSNHSQTRLLANSNSNNATSGNPGSNSNNGGGGNGNGHISGASNGSGGGNGGGGNHNHNHIGSATGPTFSSIAASSAPSAPLARSKHFSTTVGGDKERGGNALSGAGGLGGGLGDGAKTVHPLRSTWVFWFRQQRSPGNKVTNYEEGIKKITAFSSVESFWSIWTHLNPPSTLLPTTDYLLFHSQIRRPVWEDPLNIEGGKWIIRLRKGIADRLWEDLVLGIIGDQFEEEDEICGCVLSVRSQEDILSVWNRNEKDSVARGRISDTIRKLLNLPPSTTMEYKSNNDSMQDKSSFRTTSVDRSGGAYGA</sequence>
<feature type="compositionally biased region" description="Polar residues" evidence="2">
    <location>
        <begin position="286"/>
        <end position="295"/>
    </location>
</feature>
<dbReference type="InParanoid" id="A0A067MTQ6"/>
<name>A0A067MTQ6_BOTB1</name>
<feature type="compositionally biased region" description="Low complexity" evidence="2">
    <location>
        <begin position="68"/>
        <end position="91"/>
    </location>
</feature>
<keyword evidence="1" id="KW-0396">Initiation factor</keyword>
<dbReference type="InterPro" id="IPR001040">
    <property type="entry name" value="TIF_eIF_4E"/>
</dbReference>
<dbReference type="GO" id="GO:0003743">
    <property type="term" value="F:translation initiation factor activity"/>
    <property type="evidence" value="ECO:0007669"/>
    <property type="project" value="UniProtKB-KW"/>
</dbReference>
<feature type="region of interest" description="Disordered" evidence="2">
    <location>
        <begin position="286"/>
        <end position="316"/>
    </location>
</feature>
<reference evidence="4" key="1">
    <citation type="journal article" date="2014" name="Proc. Natl. Acad. Sci. U.S.A.">
        <title>Extensive sampling of basidiomycete genomes demonstrates inadequacy of the white-rot/brown-rot paradigm for wood decay fungi.</title>
        <authorList>
            <person name="Riley R."/>
            <person name="Salamov A.A."/>
            <person name="Brown D.W."/>
            <person name="Nagy L.G."/>
            <person name="Floudas D."/>
            <person name="Held B.W."/>
            <person name="Levasseur A."/>
            <person name="Lombard V."/>
            <person name="Morin E."/>
            <person name="Otillar R."/>
            <person name="Lindquist E.A."/>
            <person name="Sun H."/>
            <person name="LaButti K.M."/>
            <person name="Schmutz J."/>
            <person name="Jabbour D."/>
            <person name="Luo H."/>
            <person name="Baker S.E."/>
            <person name="Pisabarro A.G."/>
            <person name="Walton J.D."/>
            <person name="Blanchette R.A."/>
            <person name="Henrissat B."/>
            <person name="Martin F."/>
            <person name="Cullen D."/>
            <person name="Hibbett D.S."/>
            <person name="Grigoriev I.V."/>
        </authorList>
    </citation>
    <scope>NUCLEOTIDE SEQUENCE [LARGE SCALE GENOMIC DNA]</scope>
    <source>
        <strain evidence="4">FD-172 SS1</strain>
    </source>
</reference>
<dbReference type="Gene3D" id="3.30.760.10">
    <property type="entry name" value="RNA Cap, Translation Initiation Factor Eif4e"/>
    <property type="match status" value="1"/>
</dbReference>
<comment type="similarity">
    <text evidence="1">Belongs to the eukaryotic initiation factor 4E family.</text>
</comment>
<dbReference type="GO" id="GO:0016281">
    <property type="term" value="C:eukaryotic translation initiation factor 4F complex"/>
    <property type="evidence" value="ECO:0007669"/>
    <property type="project" value="TreeGrafter"/>
</dbReference>
<organism evidence="3 4">
    <name type="scientific">Botryobasidium botryosum (strain FD-172 SS1)</name>
    <dbReference type="NCBI Taxonomy" id="930990"/>
    <lineage>
        <taxon>Eukaryota</taxon>
        <taxon>Fungi</taxon>
        <taxon>Dikarya</taxon>
        <taxon>Basidiomycota</taxon>
        <taxon>Agaricomycotina</taxon>
        <taxon>Agaricomycetes</taxon>
        <taxon>Cantharellales</taxon>
        <taxon>Botryobasidiaceae</taxon>
        <taxon>Botryobasidium</taxon>
    </lineage>
</organism>
<dbReference type="AlphaFoldDB" id="A0A067MTQ6"/>
<keyword evidence="1" id="KW-0648">Protein biosynthesis</keyword>
<dbReference type="Proteomes" id="UP000027195">
    <property type="component" value="Unassembled WGS sequence"/>
</dbReference>
<evidence type="ECO:0000256" key="2">
    <source>
        <dbReference type="SAM" id="MobiDB-lite"/>
    </source>
</evidence>
<dbReference type="OrthoDB" id="590761at2759"/>
<gene>
    <name evidence="3" type="ORF">BOTBODRAFT_28463</name>
</gene>
<feature type="region of interest" description="Disordered" evidence="2">
    <location>
        <begin position="19"/>
        <end position="115"/>
    </location>
</feature>
<dbReference type="HOGENOM" id="CLU_043552_3_0_1"/>